<evidence type="ECO:0000256" key="1">
    <source>
        <dbReference type="ARBA" id="ARBA00022793"/>
    </source>
</evidence>
<dbReference type="InterPro" id="IPR005252">
    <property type="entry name" value="CoaBC"/>
</dbReference>
<dbReference type="Pfam" id="PF02441">
    <property type="entry name" value="Flavoprotein"/>
    <property type="match status" value="1"/>
</dbReference>
<feature type="domain" description="Flavoprotein" evidence="5">
    <location>
        <begin position="7"/>
        <end position="171"/>
    </location>
</feature>
<comment type="pathway">
    <text evidence="3 4">Cofactor biosynthesis; coenzyme A biosynthesis; CoA from (R)-pantothenate: step 2/5.</text>
</comment>
<dbReference type="GO" id="GO:0004633">
    <property type="term" value="F:phosphopantothenoylcysteine decarboxylase activity"/>
    <property type="evidence" value="ECO:0007669"/>
    <property type="project" value="UniProtKB-UniRule"/>
</dbReference>
<evidence type="ECO:0000256" key="4">
    <source>
        <dbReference type="RuleBase" id="RU364078"/>
    </source>
</evidence>
<feature type="binding site" evidence="3">
    <location>
        <position position="276"/>
    </location>
    <ligand>
        <name>CTP</name>
        <dbReference type="ChEBI" id="CHEBI:37563"/>
    </ligand>
</feature>
<comment type="pathway">
    <text evidence="3 4">Cofactor biosynthesis; coenzyme A biosynthesis; CoA from (R)-pantothenate: step 3/5.</text>
</comment>
<dbReference type="InterPro" id="IPR007085">
    <property type="entry name" value="DNA/pantothenate-metab_flavo_C"/>
</dbReference>
<dbReference type="HAMAP" id="MF_02225">
    <property type="entry name" value="CoaBC"/>
    <property type="match status" value="1"/>
</dbReference>
<dbReference type="RefSeq" id="WP_012675644.1">
    <property type="nucleotide sequence ID" value="NC_012440.1"/>
</dbReference>
<keyword evidence="3 4" id="KW-0285">Flavoprotein</keyword>
<feature type="region of interest" description="Phosphopantothenoylcysteine decarboxylase" evidence="3">
    <location>
        <begin position="1"/>
        <end position="187"/>
    </location>
</feature>
<sequence length="392" mass="43301">MILKDRNILVGVSGSIAAYKACELVRTLRKKGASVRVCMTPSAKEFVGELTFRALTENDVLSDWKDGETGLEHIFWARWADSFVIAPASANTIAKIRFGLADNFLTSVALAYDRPIVIAPAMNTKMYENPSTVENIGILKERGHILVDPSEGELACGEEGSGRLADVEDIETAILYSILPKPLKGKKVLVTAGGTREFLDPIRYISNASSGKMGYALAKISYALGGDVLLISAPTCLKKPYGVKTVDVVSAEDMYREVMNHLDDMDIVIMNAAVADFKPESYSRKKLKKAEEKPVINLEPNPDILLEIGKRKRDDQIVIGFAAESEKLIENAKDKLKRKNLDIIVANLLEVFSKEKHKGVIIFSDGRITEIPPMDKEESAYFILNKLFTKDS</sequence>
<dbReference type="NCBIfam" id="TIGR00521">
    <property type="entry name" value="coaBC_dfp"/>
    <property type="match status" value="1"/>
</dbReference>
<keyword evidence="2 3" id="KW-0456">Lyase</keyword>
<keyword evidence="3" id="KW-0479">Metal-binding</keyword>
<dbReference type="AlphaFoldDB" id="C0QQD2"/>
<dbReference type="GO" id="GO:0015941">
    <property type="term" value="P:pantothenate catabolic process"/>
    <property type="evidence" value="ECO:0007669"/>
    <property type="project" value="InterPro"/>
</dbReference>
<accession>C0QQD2</accession>
<dbReference type="UniPathway" id="UPA00241">
    <property type="reaction ID" value="UER00353"/>
</dbReference>
<dbReference type="STRING" id="123214.PERMA_1092"/>
<dbReference type="PANTHER" id="PTHR14359">
    <property type="entry name" value="HOMO-OLIGOMERIC FLAVIN CONTAINING CYS DECARBOXYLASE FAMILY"/>
    <property type="match status" value="1"/>
</dbReference>
<dbReference type="EC" id="6.3.2.5" evidence="3"/>
<keyword evidence="1 3" id="KW-0210">Decarboxylase</keyword>
<dbReference type="PaxDb" id="123214-PERMA_1092"/>
<dbReference type="GO" id="GO:0004632">
    <property type="term" value="F:phosphopantothenate--cysteine ligase activity"/>
    <property type="evidence" value="ECO:0007669"/>
    <property type="project" value="UniProtKB-UniRule"/>
</dbReference>
<keyword evidence="3" id="KW-0511">Multifunctional enzyme</keyword>
<comment type="cofactor">
    <cofactor evidence="3">
        <name>Mg(2+)</name>
        <dbReference type="ChEBI" id="CHEBI:18420"/>
    </cofactor>
</comment>
<gene>
    <name evidence="3 7" type="primary">coaBC</name>
    <name evidence="7" type="ordered locus">PERMA_1092</name>
</gene>
<dbReference type="Pfam" id="PF04127">
    <property type="entry name" value="DFP"/>
    <property type="match status" value="1"/>
</dbReference>
<feature type="binding site" evidence="3">
    <location>
        <begin position="302"/>
        <end position="305"/>
    </location>
    <ligand>
        <name>CTP</name>
        <dbReference type="ChEBI" id="CHEBI:37563"/>
    </ligand>
</feature>
<comment type="caution">
    <text evidence="3">Lacks conserved residue(s) required for the propagation of feature annotation.</text>
</comment>
<feature type="active site" description="Proton donor" evidence="3">
    <location>
        <position position="156"/>
    </location>
</feature>
<dbReference type="GO" id="GO:0071513">
    <property type="term" value="C:phosphopantothenoylcysteine decarboxylase complex"/>
    <property type="evidence" value="ECO:0007669"/>
    <property type="project" value="TreeGrafter"/>
</dbReference>
<dbReference type="eggNOG" id="COG0452">
    <property type="taxonomic scope" value="Bacteria"/>
</dbReference>
<keyword evidence="8" id="KW-1185">Reference proteome</keyword>
<evidence type="ECO:0000259" key="6">
    <source>
        <dbReference type="Pfam" id="PF04127"/>
    </source>
</evidence>
<comment type="catalytic activity">
    <reaction evidence="3 4">
        <text>(R)-4'-phosphopantothenate + L-cysteine + CTP = N-[(R)-4-phosphopantothenoyl]-L-cysteine + CMP + diphosphate + H(+)</text>
        <dbReference type="Rhea" id="RHEA:19397"/>
        <dbReference type="ChEBI" id="CHEBI:10986"/>
        <dbReference type="ChEBI" id="CHEBI:15378"/>
        <dbReference type="ChEBI" id="CHEBI:33019"/>
        <dbReference type="ChEBI" id="CHEBI:35235"/>
        <dbReference type="ChEBI" id="CHEBI:37563"/>
        <dbReference type="ChEBI" id="CHEBI:59458"/>
        <dbReference type="ChEBI" id="CHEBI:60377"/>
        <dbReference type="EC" id="6.3.2.5"/>
    </reaction>
</comment>
<feature type="domain" description="DNA/pantothenate metabolism flavoprotein C-terminal" evidence="6">
    <location>
        <begin position="183"/>
        <end position="387"/>
    </location>
</feature>
<evidence type="ECO:0000256" key="3">
    <source>
        <dbReference type="HAMAP-Rule" id="MF_02225"/>
    </source>
</evidence>
<comment type="cofactor">
    <cofactor evidence="3">
        <name>FMN</name>
        <dbReference type="ChEBI" id="CHEBI:58210"/>
    </cofactor>
    <text evidence="3">Binds 1 FMN per subunit.</text>
</comment>
<dbReference type="PANTHER" id="PTHR14359:SF6">
    <property type="entry name" value="PHOSPHOPANTOTHENOYLCYSTEINE DECARBOXYLASE"/>
    <property type="match status" value="1"/>
</dbReference>
<evidence type="ECO:0000259" key="5">
    <source>
        <dbReference type="Pfam" id="PF02441"/>
    </source>
</evidence>
<dbReference type="KEGG" id="pmx:PERMA_1092"/>
<dbReference type="HOGENOM" id="CLU_033319_0_1_0"/>
<evidence type="ECO:0000256" key="2">
    <source>
        <dbReference type="ARBA" id="ARBA00023239"/>
    </source>
</evidence>
<comment type="function">
    <text evidence="4">Catalyzes two steps in the biosynthesis of coenzyme A. In the first step cysteine is conjugated to 4'-phosphopantothenate to form 4-phosphopantothenoylcysteine, in the latter compound is decarboxylated to form 4'-phosphopantotheine.</text>
</comment>
<organism evidence="7 8">
    <name type="scientific">Persephonella marina (strain DSM 14350 / EX-H1)</name>
    <dbReference type="NCBI Taxonomy" id="123214"/>
    <lineage>
        <taxon>Bacteria</taxon>
        <taxon>Pseudomonadati</taxon>
        <taxon>Aquificota</taxon>
        <taxon>Aquificia</taxon>
        <taxon>Aquificales</taxon>
        <taxon>Hydrogenothermaceae</taxon>
        <taxon>Persephonella</taxon>
    </lineage>
</organism>
<protein>
    <recommendedName>
        <fullName evidence="3">Coenzyme A biosynthesis bifunctional protein CoaBC</fullName>
    </recommendedName>
    <alternativeName>
        <fullName evidence="3">DNA/pantothenate metabolism flavoprotein</fullName>
    </alternativeName>
    <alternativeName>
        <fullName evidence="3">Phosphopantothenoylcysteine synthetase/decarboxylase</fullName>
        <shortName evidence="3">PPCS-PPCDC</shortName>
    </alternativeName>
    <domain>
        <recommendedName>
            <fullName evidence="3">Phosphopantothenoylcysteine decarboxylase</fullName>
            <shortName evidence="3">PPC decarboxylase</shortName>
            <shortName evidence="3">PPC-DC</shortName>
            <ecNumber evidence="3">4.1.1.36</ecNumber>
        </recommendedName>
        <alternativeName>
            <fullName evidence="3">CoaC</fullName>
        </alternativeName>
    </domain>
    <domain>
        <recommendedName>
            <fullName evidence="3">Phosphopantothenate--cysteine ligase</fullName>
            <ecNumber evidence="3">6.3.2.5</ecNumber>
        </recommendedName>
        <alternativeName>
            <fullName evidence="3">CoaB</fullName>
        </alternativeName>
        <alternativeName>
            <fullName evidence="3">Phosphopantothenoylcysteine synthetase</fullName>
            <shortName evidence="3">PPC synthetase</shortName>
            <shortName evidence="3">PPC-S</shortName>
        </alternativeName>
    </domain>
</protein>
<dbReference type="Gene3D" id="3.40.50.1950">
    <property type="entry name" value="Flavin prenyltransferase-like"/>
    <property type="match status" value="1"/>
</dbReference>
<comment type="function">
    <text evidence="3">Catalyzes two sequential steps in the biosynthesis of coenzyme A. In the first step cysteine is conjugated to 4'-phosphopantothenate to form 4-phosphopantothenoylcysteine. In the second step the latter compound is decarboxylated to form 4'-phosphopantotheine.</text>
</comment>
<proteinExistence type="inferred from homology"/>
<keyword evidence="3 4" id="KW-0288">FMN</keyword>
<dbReference type="SUPFAM" id="SSF52507">
    <property type="entry name" value="Homo-oligomeric flavin-containing Cys decarboxylases, HFCD"/>
    <property type="match status" value="1"/>
</dbReference>
<name>C0QQD2_PERMH</name>
<keyword evidence="3" id="KW-0460">Magnesium</keyword>
<evidence type="ECO:0000313" key="7">
    <source>
        <dbReference type="EMBL" id="ACO03405.1"/>
    </source>
</evidence>
<comment type="similarity">
    <text evidence="3 4">In the C-terminal section; belongs to the PPC synthetase family.</text>
</comment>
<feature type="binding site" evidence="3">
    <location>
        <position position="286"/>
    </location>
    <ligand>
        <name>CTP</name>
        <dbReference type="ChEBI" id="CHEBI:37563"/>
    </ligand>
</feature>
<feature type="binding site" evidence="3">
    <location>
        <position position="335"/>
    </location>
    <ligand>
        <name>CTP</name>
        <dbReference type="ChEBI" id="CHEBI:37563"/>
    </ligand>
</feature>
<dbReference type="GO" id="GO:0046872">
    <property type="term" value="F:metal ion binding"/>
    <property type="evidence" value="ECO:0007669"/>
    <property type="project" value="UniProtKB-KW"/>
</dbReference>
<evidence type="ECO:0000313" key="8">
    <source>
        <dbReference type="Proteomes" id="UP000001366"/>
    </source>
</evidence>
<comment type="similarity">
    <text evidence="3 4">In the N-terminal section; belongs to the HFCD (homo-oligomeric flavin containing Cys decarboxylase) superfamily.</text>
</comment>
<dbReference type="Gene3D" id="3.40.50.10300">
    <property type="entry name" value="CoaB-like"/>
    <property type="match status" value="1"/>
</dbReference>
<dbReference type="InterPro" id="IPR035929">
    <property type="entry name" value="CoaB-like_sf"/>
</dbReference>
<feature type="region of interest" description="Phosphopantothenate--cysteine ligase" evidence="3">
    <location>
        <begin position="188"/>
        <end position="392"/>
    </location>
</feature>
<dbReference type="GO" id="GO:0010181">
    <property type="term" value="F:FMN binding"/>
    <property type="evidence" value="ECO:0007669"/>
    <property type="project" value="UniProtKB-UniRule"/>
</dbReference>
<dbReference type="InterPro" id="IPR003382">
    <property type="entry name" value="Flavoprotein"/>
</dbReference>
<feature type="binding site" evidence="3">
    <location>
        <position position="339"/>
    </location>
    <ligand>
        <name>CTP</name>
        <dbReference type="ChEBI" id="CHEBI:37563"/>
    </ligand>
</feature>
<feature type="binding site" evidence="3">
    <location>
        <position position="321"/>
    </location>
    <ligand>
        <name>CTP</name>
        <dbReference type="ChEBI" id="CHEBI:37563"/>
    </ligand>
</feature>
<dbReference type="Proteomes" id="UP000001366">
    <property type="component" value="Chromosome"/>
</dbReference>
<comment type="catalytic activity">
    <reaction evidence="3 4">
        <text>N-[(R)-4-phosphopantothenoyl]-L-cysteine + H(+) = (R)-4'-phosphopantetheine + CO2</text>
        <dbReference type="Rhea" id="RHEA:16793"/>
        <dbReference type="ChEBI" id="CHEBI:15378"/>
        <dbReference type="ChEBI" id="CHEBI:16526"/>
        <dbReference type="ChEBI" id="CHEBI:59458"/>
        <dbReference type="ChEBI" id="CHEBI:61723"/>
        <dbReference type="EC" id="4.1.1.36"/>
    </reaction>
</comment>
<reference evidence="7 8" key="1">
    <citation type="journal article" date="2009" name="J. Bacteriol.">
        <title>Complete and draft genome sequences of six members of the Aquificales.</title>
        <authorList>
            <person name="Reysenbach A.L."/>
            <person name="Hamamura N."/>
            <person name="Podar M."/>
            <person name="Griffiths E."/>
            <person name="Ferreira S."/>
            <person name="Hochstein R."/>
            <person name="Heidelberg J."/>
            <person name="Johnson J."/>
            <person name="Mead D."/>
            <person name="Pohorille A."/>
            <person name="Sarmiento M."/>
            <person name="Schweighofer K."/>
            <person name="Seshadri R."/>
            <person name="Voytek M.A."/>
        </authorList>
    </citation>
    <scope>NUCLEOTIDE SEQUENCE [LARGE SCALE GENOMIC DNA]</scope>
    <source>
        <strain evidence="8">DSM 14350 / EX-H1</strain>
    </source>
</reference>
<dbReference type="InterPro" id="IPR036551">
    <property type="entry name" value="Flavin_trans-like"/>
</dbReference>
<dbReference type="EMBL" id="CP001230">
    <property type="protein sequence ID" value="ACO03405.1"/>
    <property type="molecule type" value="Genomic_DNA"/>
</dbReference>
<dbReference type="GO" id="GO:0015937">
    <property type="term" value="P:coenzyme A biosynthetic process"/>
    <property type="evidence" value="ECO:0007669"/>
    <property type="project" value="UniProtKB-UniRule"/>
</dbReference>
<dbReference type="EC" id="4.1.1.36" evidence="3"/>
<dbReference type="SUPFAM" id="SSF102645">
    <property type="entry name" value="CoaB-like"/>
    <property type="match status" value="1"/>
</dbReference>
<keyword evidence="3 4" id="KW-0436">Ligase</keyword>